<dbReference type="Proteomes" id="UP000669133">
    <property type="component" value="Unassembled WGS sequence"/>
</dbReference>
<feature type="transmembrane region" description="Helical" evidence="3">
    <location>
        <begin position="187"/>
        <end position="207"/>
    </location>
</feature>
<dbReference type="RefSeq" id="XP_067548120.1">
    <property type="nucleotide sequence ID" value="XM_067692719.1"/>
</dbReference>
<comment type="subcellular location">
    <subcellularLocation>
        <location evidence="1">Membrane</location>
        <topology evidence="1">Multi-pass membrane protein</topology>
    </subcellularLocation>
</comment>
<evidence type="ECO:0000256" key="1">
    <source>
        <dbReference type="ARBA" id="ARBA00004141"/>
    </source>
</evidence>
<comment type="caution">
    <text evidence="5">The sequence shown here is derived from an EMBL/GenBank/DDBJ whole genome shotgun (WGS) entry which is preliminary data.</text>
</comment>
<keyword evidence="3" id="KW-0812">Transmembrane</keyword>
<feature type="transmembrane region" description="Helical" evidence="3">
    <location>
        <begin position="154"/>
        <end position="175"/>
    </location>
</feature>
<evidence type="ECO:0000313" key="5">
    <source>
        <dbReference type="EMBL" id="KAG5419004.1"/>
    </source>
</evidence>
<dbReference type="OrthoDB" id="6509908at2759"/>
<gene>
    <name evidence="5" type="ORF">I9W82_003723</name>
</gene>
<feature type="transmembrane region" description="Helical" evidence="3">
    <location>
        <begin position="433"/>
        <end position="454"/>
    </location>
</feature>
<dbReference type="PANTHER" id="PTHR11360">
    <property type="entry name" value="MONOCARBOXYLATE TRANSPORTER"/>
    <property type="match status" value="1"/>
</dbReference>
<feature type="transmembrane region" description="Helical" evidence="3">
    <location>
        <begin position="130"/>
        <end position="148"/>
    </location>
</feature>
<dbReference type="AlphaFoldDB" id="A0A8H7ZED2"/>
<organism evidence="5 6">
    <name type="scientific">Candida metapsilosis</name>
    <dbReference type="NCBI Taxonomy" id="273372"/>
    <lineage>
        <taxon>Eukaryota</taxon>
        <taxon>Fungi</taxon>
        <taxon>Dikarya</taxon>
        <taxon>Ascomycota</taxon>
        <taxon>Saccharomycotina</taxon>
        <taxon>Pichiomycetes</taxon>
        <taxon>Debaryomycetaceae</taxon>
        <taxon>Candida/Lodderomyces clade</taxon>
        <taxon>Candida</taxon>
    </lineage>
</organism>
<dbReference type="InterPro" id="IPR011701">
    <property type="entry name" value="MFS"/>
</dbReference>
<feature type="domain" description="Major facilitator superfamily (MFS) profile" evidence="4">
    <location>
        <begin position="59"/>
        <end position="455"/>
    </location>
</feature>
<evidence type="ECO:0000259" key="4">
    <source>
        <dbReference type="PROSITE" id="PS50850"/>
    </source>
</evidence>
<keyword evidence="6" id="KW-1185">Reference proteome</keyword>
<feature type="transmembrane region" description="Helical" evidence="3">
    <location>
        <begin position="219"/>
        <end position="239"/>
    </location>
</feature>
<feature type="transmembrane region" description="Helical" evidence="3">
    <location>
        <begin position="364"/>
        <end position="388"/>
    </location>
</feature>
<feature type="transmembrane region" description="Helical" evidence="3">
    <location>
        <begin position="100"/>
        <end position="118"/>
    </location>
</feature>
<keyword evidence="3" id="KW-1133">Transmembrane helix</keyword>
<feature type="transmembrane region" description="Helical" evidence="3">
    <location>
        <begin position="337"/>
        <end position="358"/>
    </location>
</feature>
<feature type="transmembrane region" description="Helical" evidence="3">
    <location>
        <begin position="400"/>
        <end position="421"/>
    </location>
</feature>
<dbReference type="PROSITE" id="PS50850">
    <property type="entry name" value="MFS"/>
    <property type="match status" value="1"/>
</dbReference>
<dbReference type="GO" id="GO:0022857">
    <property type="term" value="F:transmembrane transporter activity"/>
    <property type="evidence" value="ECO:0007669"/>
    <property type="project" value="InterPro"/>
</dbReference>
<dbReference type="GO" id="GO:0016020">
    <property type="term" value="C:membrane"/>
    <property type="evidence" value="ECO:0007669"/>
    <property type="project" value="UniProtKB-SubCell"/>
</dbReference>
<evidence type="ECO:0000256" key="2">
    <source>
        <dbReference type="ARBA" id="ARBA00006727"/>
    </source>
</evidence>
<name>A0A8H7ZED2_9ASCO</name>
<dbReference type="InterPro" id="IPR020846">
    <property type="entry name" value="MFS_dom"/>
</dbReference>
<dbReference type="PANTHER" id="PTHR11360:SF177">
    <property type="entry name" value="RIBOFLAVIN TRANSPORTER MCH5"/>
    <property type="match status" value="1"/>
</dbReference>
<dbReference type="InterPro" id="IPR036259">
    <property type="entry name" value="MFS_trans_sf"/>
</dbReference>
<feature type="transmembrane region" description="Helical" evidence="3">
    <location>
        <begin position="272"/>
        <end position="296"/>
    </location>
</feature>
<reference evidence="5 6" key="1">
    <citation type="submission" date="2020-12" db="EMBL/GenBank/DDBJ databases">
        <title>Effect of drift, selection, and recombination on the evolution of hybrid genomes in Candida yeast pathogens.</title>
        <authorList>
            <person name="Mixao V."/>
            <person name="Ksiezopolska E."/>
            <person name="Saus E."/>
            <person name="Boekhout T."/>
            <person name="Gacser A."/>
            <person name="Gabaldon T."/>
        </authorList>
    </citation>
    <scope>NUCLEOTIDE SEQUENCE [LARGE SCALE GENOMIC DNA]</scope>
    <source>
        <strain evidence="5 6">BP57</strain>
    </source>
</reference>
<dbReference type="Gene3D" id="1.20.1250.20">
    <property type="entry name" value="MFS general substrate transporter like domains"/>
    <property type="match status" value="1"/>
</dbReference>
<dbReference type="GeneID" id="93652352"/>
<proteinExistence type="inferred from homology"/>
<evidence type="ECO:0000313" key="6">
    <source>
        <dbReference type="Proteomes" id="UP000669133"/>
    </source>
</evidence>
<protein>
    <recommendedName>
        <fullName evidence="4">Major facilitator superfamily (MFS) profile domain-containing protein</fullName>
    </recommendedName>
</protein>
<dbReference type="GO" id="GO:0032218">
    <property type="term" value="P:riboflavin transport"/>
    <property type="evidence" value="ECO:0007669"/>
    <property type="project" value="TreeGrafter"/>
</dbReference>
<dbReference type="InterPro" id="IPR050327">
    <property type="entry name" value="Proton-linked_MCT"/>
</dbReference>
<dbReference type="Pfam" id="PF07690">
    <property type="entry name" value="MFS_1"/>
    <property type="match status" value="1"/>
</dbReference>
<sequence>MSKSIIEEEKKTSTFEPHEQLNIAPTLVHSEDNSIASTTSNGLHLLDDPENFPSGFHTKAILTVLGSFLGLTGALGFVNAAGVIQSYVSEHSLKDEPTTAISWIFSLYNFFAFGGLLVSGPIFDKFGCKIPILCGGIAMFLGLIATSFCHRVWQFILAYGFLAGIGAAFTFGPFVGVVSHWYCTKRAIALGIAYGGGGLGGVIFPLLFRSLFPKIGFGWSIRVGAFLTLALLAIGWFMVTDRKKEFSQVGDGGVLKEMFNSIDFKIVYKNPLFGVIVSGLLFNGLAFLISMVEIPLYASNRGFPDSDAYLLVVVFNAFSIPGRIIPSIVADKWLGRFNTFCLINLFSLLIFCVIWVPFGHHLIALYVFSGCFGFSSGSVLSLSASLVASIVKTSDVGKGLGTAFFVLSFGDLIGLPIGSAIATGSHASFDHLVYFLTCCAFIGACVSFVSRYMYGGFKLKRM</sequence>
<dbReference type="SUPFAM" id="SSF103473">
    <property type="entry name" value="MFS general substrate transporter"/>
    <property type="match status" value="1"/>
</dbReference>
<comment type="similarity">
    <text evidence="2">Belongs to the major facilitator superfamily. Monocarboxylate porter (TC 2.A.1.13) family.</text>
</comment>
<feature type="transmembrane region" description="Helical" evidence="3">
    <location>
        <begin position="60"/>
        <end position="88"/>
    </location>
</feature>
<dbReference type="EMBL" id="JAEOAQ010000004">
    <property type="protein sequence ID" value="KAG5419004.1"/>
    <property type="molecule type" value="Genomic_DNA"/>
</dbReference>
<accession>A0A8H7ZED2</accession>
<feature type="transmembrane region" description="Helical" evidence="3">
    <location>
        <begin position="308"/>
        <end position="325"/>
    </location>
</feature>
<keyword evidence="3" id="KW-0472">Membrane</keyword>
<evidence type="ECO:0000256" key="3">
    <source>
        <dbReference type="SAM" id="Phobius"/>
    </source>
</evidence>